<evidence type="ECO:0000313" key="3">
    <source>
        <dbReference type="Proteomes" id="UP000467132"/>
    </source>
</evidence>
<dbReference type="PANTHER" id="PTHR11215:SF1">
    <property type="entry name" value="MYG1 EXONUCLEASE"/>
    <property type="match status" value="1"/>
</dbReference>
<protein>
    <submittedName>
        <fullName evidence="2">MYG1 family protein</fullName>
    </submittedName>
</protein>
<dbReference type="Pfam" id="PF03690">
    <property type="entry name" value="MYG1_exonuc"/>
    <property type="match status" value="1"/>
</dbReference>
<dbReference type="RefSeq" id="WP_160196975.1">
    <property type="nucleotide sequence ID" value="NZ_QXXA01000006.1"/>
</dbReference>
<name>A0A845QXJ1_9CLOT</name>
<keyword evidence="3" id="KW-1185">Reference proteome</keyword>
<dbReference type="PANTHER" id="PTHR11215">
    <property type="entry name" value="METAL DEPENDENT HYDROLASE - RELATED"/>
    <property type="match status" value="1"/>
</dbReference>
<evidence type="ECO:0000256" key="1">
    <source>
        <dbReference type="ARBA" id="ARBA00010105"/>
    </source>
</evidence>
<gene>
    <name evidence="2" type="ORF">D3Z33_06435</name>
</gene>
<dbReference type="GO" id="GO:0005737">
    <property type="term" value="C:cytoplasm"/>
    <property type="evidence" value="ECO:0007669"/>
    <property type="project" value="TreeGrafter"/>
</dbReference>
<dbReference type="AlphaFoldDB" id="A0A845QXJ1"/>
<dbReference type="EMBL" id="QXXA01000006">
    <property type="protein sequence ID" value="NBI06499.1"/>
    <property type="molecule type" value="Genomic_DNA"/>
</dbReference>
<dbReference type="Proteomes" id="UP000467132">
    <property type="component" value="Unassembled WGS sequence"/>
</dbReference>
<evidence type="ECO:0000313" key="2">
    <source>
        <dbReference type="EMBL" id="NBI06499.1"/>
    </source>
</evidence>
<comment type="caution">
    <text evidence="2">The sequence shown here is derived from an EMBL/GenBank/DDBJ whole genome shotgun (WGS) entry which is preliminary data.</text>
</comment>
<dbReference type="OrthoDB" id="183622at2"/>
<dbReference type="InterPro" id="IPR003226">
    <property type="entry name" value="MYG1_exonuclease"/>
</dbReference>
<organism evidence="2 3">
    <name type="scientific">Senegalia massiliensis</name>
    <dbReference type="NCBI Taxonomy" id="1720316"/>
    <lineage>
        <taxon>Bacteria</taxon>
        <taxon>Bacillati</taxon>
        <taxon>Bacillota</taxon>
        <taxon>Clostridia</taxon>
        <taxon>Eubacteriales</taxon>
        <taxon>Clostridiaceae</taxon>
        <taxon>Senegalia</taxon>
    </lineage>
</organism>
<sequence>MANQKEFKKVGTHNGRFHADDVMATAILKQIFDIELIRTRDNDILKDLDIVYDVGRGEFDHHGIEKKYRENGIPYAACGLIWRQFGKEIIKFKEDSLSEEEVNDIFHYIDRVVIEGIDALDNGIRIQQDIPLMHISKIISGFNPPWYLDDSIDNAFMEAVKLAKVVFENTFNSRISVIKSTENIITAFENRTNPKILILQQFSPWGEILKKIDERGEVLFVIYPKDHNYAIQTVRGKDGTDKKKLPKSWAGKENDELAEITGVEDAVFCHSGRFIAVAKSKEGILKMADLAINAPEEKRSKSIFDFIRDIFKK</sequence>
<reference evidence="2 3" key="1">
    <citation type="submission" date="2018-08" db="EMBL/GenBank/DDBJ databases">
        <title>Murine metabolic-syndrome-specific gut microbial biobank.</title>
        <authorList>
            <person name="Liu C."/>
        </authorList>
    </citation>
    <scope>NUCLEOTIDE SEQUENCE [LARGE SCALE GENOMIC DNA]</scope>
    <source>
        <strain evidence="2 3">583</strain>
    </source>
</reference>
<accession>A0A845QXJ1</accession>
<comment type="similarity">
    <text evidence="1">Belongs to the MYG1 family.</text>
</comment>
<proteinExistence type="inferred from homology"/>